<dbReference type="InterPro" id="IPR036102">
    <property type="entry name" value="OsmC/Ohrsf"/>
</dbReference>
<dbReference type="AlphaFoldDB" id="A0A7K3MD34"/>
<dbReference type="Pfam" id="PF02566">
    <property type="entry name" value="OsmC"/>
    <property type="match status" value="1"/>
</dbReference>
<name>A0A7K3MD34_9ACTN</name>
<gene>
    <name evidence="1" type="ORF">F7O44_24900</name>
</gene>
<dbReference type="Gene3D" id="3.30.300.20">
    <property type="match status" value="1"/>
</dbReference>
<protein>
    <submittedName>
        <fullName evidence="1">OsmC family peroxiredoxin</fullName>
    </submittedName>
</protein>
<organism evidence="1 2">
    <name type="scientific">Phytoactinopolyspora mesophila</name>
    <dbReference type="NCBI Taxonomy" id="2650750"/>
    <lineage>
        <taxon>Bacteria</taxon>
        <taxon>Bacillati</taxon>
        <taxon>Actinomycetota</taxon>
        <taxon>Actinomycetes</taxon>
        <taxon>Jiangellales</taxon>
        <taxon>Jiangellaceae</taxon>
        <taxon>Phytoactinopolyspora</taxon>
    </lineage>
</organism>
<evidence type="ECO:0000313" key="1">
    <source>
        <dbReference type="EMBL" id="NDL60318.1"/>
    </source>
</evidence>
<dbReference type="PANTHER" id="PTHR42830:SF2">
    <property type="entry name" value="OSMC_OHR FAMILY PROTEIN"/>
    <property type="match status" value="1"/>
</dbReference>
<evidence type="ECO:0000313" key="2">
    <source>
        <dbReference type="Proteomes" id="UP000460435"/>
    </source>
</evidence>
<proteinExistence type="predicted"/>
<dbReference type="PANTHER" id="PTHR42830">
    <property type="entry name" value="OSMOTICALLY INDUCIBLE FAMILY PROTEIN"/>
    <property type="match status" value="1"/>
</dbReference>
<dbReference type="Proteomes" id="UP000460435">
    <property type="component" value="Unassembled WGS sequence"/>
</dbReference>
<dbReference type="EMBL" id="WLZY01000011">
    <property type="protein sequence ID" value="NDL60318.1"/>
    <property type="molecule type" value="Genomic_DNA"/>
</dbReference>
<accession>A0A7K3MD34</accession>
<keyword evidence="2" id="KW-1185">Reference proteome</keyword>
<dbReference type="InterPro" id="IPR052707">
    <property type="entry name" value="OsmC_Ohr_Peroxiredoxin"/>
</dbReference>
<reference evidence="1 2" key="1">
    <citation type="submission" date="2019-11" db="EMBL/GenBank/DDBJ databases">
        <authorList>
            <person name="Li X.-J."/>
            <person name="Feng X.-M."/>
        </authorList>
    </citation>
    <scope>NUCLEOTIDE SEQUENCE [LARGE SCALE GENOMIC DNA]</scope>
    <source>
        <strain evidence="1 2">XMNu-373</strain>
    </source>
</reference>
<dbReference type="RefSeq" id="WP_162453031.1">
    <property type="nucleotide sequence ID" value="NZ_WLZY01000011.1"/>
</dbReference>
<dbReference type="InterPro" id="IPR003718">
    <property type="entry name" value="OsmC/Ohr_fam"/>
</dbReference>
<comment type="caution">
    <text evidence="1">The sequence shown here is derived from an EMBL/GenBank/DDBJ whole genome shotgun (WGS) entry which is preliminary data.</text>
</comment>
<sequence length="160" mass="17298">MSASHQYELVVEWTGNRGIGTSDYRAYGREHDVRAEGNATTISGSADPAFRGDPERWNPEELLVASLSQCHMLWFLHLAAVAGVVVTEYVDSPVGTLEMDKKGGGSGQFTEVILRPSVTVADGSMIEKVAGAHEKAAEKCFIARSVNFPVKHEPSTRPAP</sequence>
<dbReference type="InterPro" id="IPR015946">
    <property type="entry name" value="KH_dom-like_a/b"/>
</dbReference>
<dbReference type="SUPFAM" id="SSF82784">
    <property type="entry name" value="OsmC-like"/>
    <property type="match status" value="1"/>
</dbReference>